<gene>
    <name evidence="3" type="primary">109580211</name>
</gene>
<dbReference type="STRING" id="400682.A0A1X7VJ11"/>
<dbReference type="OrthoDB" id="504170at2759"/>
<evidence type="ECO:0000259" key="2">
    <source>
        <dbReference type="PROSITE" id="PS50853"/>
    </source>
</evidence>
<dbReference type="InterPro" id="IPR036116">
    <property type="entry name" value="FN3_sf"/>
</dbReference>
<evidence type="ECO:0000313" key="4">
    <source>
        <dbReference type="Proteomes" id="UP000007879"/>
    </source>
</evidence>
<reference evidence="4" key="1">
    <citation type="journal article" date="2010" name="Nature">
        <title>The Amphimedon queenslandica genome and the evolution of animal complexity.</title>
        <authorList>
            <person name="Srivastava M."/>
            <person name="Simakov O."/>
            <person name="Chapman J."/>
            <person name="Fahey B."/>
            <person name="Gauthier M.E."/>
            <person name="Mitros T."/>
            <person name="Richards G.S."/>
            <person name="Conaco C."/>
            <person name="Dacre M."/>
            <person name="Hellsten U."/>
            <person name="Larroux C."/>
            <person name="Putnam N.H."/>
            <person name="Stanke M."/>
            <person name="Adamska M."/>
            <person name="Darling A."/>
            <person name="Degnan S.M."/>
            <person name="Oakley T.H."/>
            <person name="Plachetzki D.C."/>
            <person name="Zhai Y."/>
            <person name="Adamski M."/>
            <person name="Calcino A."/>
            <person name="Cummins S.F."/>
            <person name="Goodstein D.M."/>
            <person name="Harris C."/>
            <person name="Jackson D.J."/>
            <person name="Leys S.P."/>
            <person name="Shu S."/>
            <person name="Woodcroft B.J."/>
            <person name="Vervoort M."/>
            <person name="Kosik K.S."/>
            <person name="Manning G."/>
            <person name="Degnan B.M."/>
            <person name="Rokhsar D.S."/>
        </authorList>
    </citation>
    <scope>NUCLEOTIDE SEQUENCE [LARGE SCALE GENOMIC DNA]</scope>
</reference>
<reference evidence="3" key="2">
    <citation type="submission" date="2017-05" db="UniProtKB">
        <authorList>
            <consortium name="EnsemblMetazoa"/>
        </authorList>
    </citation>
    <scope>IDENTIFICATION</scope>
</reference>
<dbReference type="Gene3D" id="2.60.40.10">
    <property type="entry name" value="Immunoglobulins"/>
    <property type="match status" value="2"/>
</dbReference>
<dbReference type="InParanoid" id="A0A1X7VJ11"/>
<proteinExistence type="predicted"/>
<dbReference type="AlphaFoldDB" id="A0A1X7VJ11"/>
<organism evidence="3">
    <name type="scientific">Amphimedon queenslandica</name>
    <name type="common">Sponge</name>
    <dbReference type="NCBI Taxonomy" id="400682"/>
    <lineage>
        <taxon>Eukaryota</taxon>
        <taxon>Metazoa</taxon>
        <taxon>Porifera</taxon>
        <taxon>Demospongiae</taxon>
        <taxon>Heteroscleromorpha</taxon>
        <taxon>Haplosclerida</taxon>
        <taxon>Niphatidae</taxon>
        <taxon>Amphimedon</taxon>
    </lineage>
</organism>
<accession>A0A1X7VJ11</accession>
<dbReference type="InterPro" id="IPR013783">
    <property type="entry name" value="Ig-like_fold"/>
</dbReference>
<feature type="transmembrane region" description="Helical" evidence="1">
    <location>
        <begin position="430"/>
        <end position="459"/>
    </location>
</feature>
<dbReference type="Pfam" id="PF00041">
    <property type="entry name" value="fn3"/>
    <property type="match status" value="1"/>
</dbReference>
<name>A0A1X7VJ11_AMPQE</name>
<dbReference type="CDD" id="cd00063">
    <property type="entry name" value="FN3"/>
    <property type="match status" value="1"/>
</dbReference>
<evidence type="ECO:0000313" key="3">
    <source>
        <dbReference type="EnsemblMetazoa" id="Aqu2.1.40032_001"/>
    </source>
</evidence>
<keyword evidence="1" id="KW-0472">Membrane</keyword>
<keyword evidence="1" id="KW-1133">Transmembrane helix</keyword>
<dbReference type="PROSITE" id="PS50853">
    <property type="entry name" value="FN3"/>
    <property type="match status" value="1"/>
</dbReference>
<dbReference type="EnsemblMetazoa" id="Aqu2.1.40032_001">
    <property type="protein sequence ID" value="Aqu2.1.40032_001"/>
    <property type="gene ID" value="Aqu2.1.40032"/>
</dbReference>
<dbReference type="EnsemblMetazoa" id="XM_019993141.1">
    <property type="protein sequence ID" value="XP_019848700.1"/>
    <property type="gene ID" value="LOC109580211"/>
</dbReference>
<dbReference type="KEGG" id="aqu:109580211"/>
<dbReference type="InterPro" id="IPR003961">
    <property type="entry name" value="FN3_dom"/>
</dbReference>
<keyword evidence="4" id="KW-1185">Reference proteome</keyword>
<keyword evidence="1" id="KW-0812">Transmembrane</keyword>
<protein>
    <recommendedName>
        <fullName evidence="2">Fibronectin type-III domain-containing protein</fullName>
    </recommendedName>
</protein>
<dbReference type="SUPFAM" id="SSF49265">
    <property type="entry name" value="Fibronectin type III"/>
    <property type="match status" value="1"/>
</dbReference>
<sequence>MKLSILTLEMKLFSKRFTMFMANPIPFQTWISPSNNSINNTTTQYSPLFSDTIQITINNVSTSDIGVWTFGASNFIGNISADIDLVVAVPPGPPTNLSSSINGGTVSLDWIAPTEIGNPPITHYTLQLTSTLGDVILVIPSNDTNFELTALVPNTQYNLAIRGESSIFPTTGDFSDILTFMTLPGPPDIRNATIISADGRILANWTFRHIGGVDKEDVDVSVQCRPALQEAEIESGTGSGLAPGELKESCNGGNDHCIDNSYTGSIKLGPVEAGEVYTCGMVASIDGHLEVFNLSDVTTLTGIPSVPYGDHKCIGSELTFTVASKWAGIASGSNHFHFNAFTSDGSINKTFDFMGYMNNQNVTITIGTIFNKTTIYITAANIYGTSTVQSYEIQNICSATLTMSQAMSTYMSTMVTPSMTVEVSSSSTNIVIIVVPVIVSFVVISVATVLAIVAAILMIKKKKKGKMKVTNTNTSLELKSFEKSP</sequence>
<dbReference type="InterPro" id="IPR036179">
    <property type="entry name" value="Ig-like_dom_sf"/>
</dbReference>
<dbReference type="SUPFAM" id="SSF48726">
    <property type="entry name" value="Immunoglobulin"/>
    <property type="match status" value="1"/>
</dbReference>
<feature type="domain" description="Fibronectin type-III" evidence="2">
    <location>
        <begin position="90"/>
        <end position="185"/>
    </location>
</feature>
<dbReference type="Proteomes" id="UP000007879">
    <property type="component" value="Unassembled WGS sequence"/>
</dbReference>
<evidence type="ECO:0000256" key="1">
    <source>
        <dbReference type="SAM" id="Phobius"/>
    </source>
</evidence>
<dbReference type="SMART" id="SM00060">
    <property type="entry name" value="FN3"/>
    <property type="match status" value="1"/>
</dbReference>